<dbReference type="KEGG" id="ima:PO878_13220"/>
<proteinExistence type="predicted"/>
<organism evidence="2 3">
    <name type="scientific">Iamia majanohamensis</name>
    <dbReference type="NCBI Taxonomy" id="467976"/>
    <lineage>
        <taxon>Bacteria</taxon>
        <taxon>Bacillati</taxon>
        <taxon>Actinomycetota</taxon>
        <taxon>Acidimicrobiia</taxon>
        <taxon>Acidimicrobiales</taxon>
        <taxon>Iamiaceae</taxon>
        <taxon>Iamia</taxon>
    </lineage>
</organism>
<dbReference type="GO" id="GO:0008081">
    <property type="term" value="F:phosphoric diester hydrolase activity"/>
    <property type="evidence" value="ECO:0007669"/>
    <property type="project" value="InterPro"/>
</dbReference>
<dbReference type="Pfam" id="PF16670">
    <property type="entry name" value="PI-PLC-C1"/>
    <property type="match status" value="1"/>
</dbReference>
<dbReference type="AlphaFoldDB" id="A0AAE9Y3N6"/>
<accession>A0AAE9Y3N6</accession>
<evidence type="ECO:0000313" key="3">
    <source>
        <dbReference type="Proteomes" id="UP001216390"/>
    </source>
</evidence>
<dbReference type="CDD" id="cd08589">
    <property type="entry name" value="PI-PLCc_SaPLC1_like"/>
    <property type="match status" value="1"/>
</dbReference>
<evidence type="ECO:0000256" key="1">
    <source>
        <dbReference type="SAM" id="MobiDB-lite"/>
    </source>
</evidence>
<dbReference type="InterPro" id="IPR017946">
    <property type="entry name" value="PLC-like_Pdiesterase_TIM-brl"/>
</dbReference>
<dbReference type="RefSeq" id="WP_272734982.1">
    <property type="nucleotide sequence ID" value="NZ_CP116942.1"/>
</dbReference>
<dbReference type="InterPro" id="IPR032075">
    <property type="entry name" value="PI-PLC-C1"/>
</dbReference>
<keyword evidence="3" id="KW-1185">Reference proteome</keyword>
<reference evidence="2" key="1">
    <citation type="submission" date="2023-01" db="EMBL/GenBank/DDBJ databases">
        <title>The diversity of Class Acidimicrobiia in South China Sea sediment environments and the proposal of Iamia marina sp. nov., a novel species of the genus Iamia.</title>
        <authorList>
            <person name="He Y."/>
            <person name="Tian X."/>
        </authorList>
    </citation>
    <scope>NUCLEOTIDE SEQUENCE</scope>
    <source>
        <strain evidence="2">DSM 19957</strain>
    </source>
</reference>
<dbReference type="EMBL" id="CP116942">
    <property type="protein sequence ID" value="WCO65457.1"/>
    <property type="molecule type" value="Genomic_DNA"/>
</dbReference>
<dbReference type="GO" id="GO:0006629">
    <property type="term" value="P:lipid metabolic process"/>
    <property type="evidence" value="ECO:0007669"/>
    <property type="project" value="InterPro"/>
</dbReference>
<dbReference type="SUPFAM" id="SSF51695">
    <property type="entry name" value="PLC-like phosphodiesterases"/>
    <property type="match status" value="1"/>
</dbReference>
<name>A0AAE9Y3N6_9ACTN</name>
<feature type="region of interest" description="Disordered" evidence="1">
    <location>
        <begin position="389"/>
        <end position="426"/>
    </location>
</feature>
<dbReference type="Gene3D" id="3.20.20.190">
    <property type="entry name" value="Phosphatidylinositol (PI) phosphodiesterase"/>
    <property type="match status" value="1"/>
</dbReference>
<evidence type="ECO:0000313" key="2">
    <source>
        <dbReference type="EMBL" id="WCO65457.1"/>
    </source>
</evidence>
<protein>
    <submittedName>
        <fullName evidence="2">Phosphatidylinositol-specific phospholipase C1-like protein</fullName>
    </submittedName>
</protein>
<gene>
    <name evidence="2" type="ORF">PO878_13220</name>
</gene>
<sequence length="426" mass="45021">MAAQVGRRNRTVGGLLAVVLAVGAVTFVAVPAADAAVDDLRLNEIQVVGSHNSYHLQASPQESEIREAAIGEEANERLAYGHAPLPDQFAGQKVRQIELDVFRDDAGGKYATPLIRGAAGEGPYDPAMDQPGTKVLHVQDVDYRSTCLSLVACLQAVESWSDANPTHMPIAILLELKDDEVPVGGFPFVVPDPWDAPAMDRLDDEIRSVVAPEDMITPDDVRGGAATLDAAIQTTGWPTLGDSRGKVMFLMDNGGGYRTDYLAGHPSLGGRVMFTNSEPGLEDAAFVKVNDSRGNVDRIQQLVADGYLVRTRADAETIEAREGDTSARDAAFESGAQWVSTDYPVASYAEPFGTGYVVEIPGGTVARCNPINAPADCVSGEIDTIYAPPAEEPEEEGPPADVPASTPPTGPAAPAAPIRTEALFTG</sequence>
<dbReference type="Proteomes" id="UP001216390">
    <property type="component" value="Chromosome"/>
</dbReference>